<evidence type="ECO:0000256" key="4">
    <source>
        <dbReference type="RuleBase" id="RU361153"/>
    </source>
</evidence>
<dbReference type="GO" id="GO:0004553">
    <property type="term" value="F:hydrolase activity, hydrolyzing O-glycosyl compounds"/>
    <property type="evidence" value="ECO:0007669"/>
    <property type="project" value="InterPro"/>
</dbReference>
<dbReference type="Pfam" id="PF00150">
    <property type="entry name" value="Cellulase"/>
    <property type="match status" value="1"/>
</dbReference>
<comment type="similarity">
    <text evidence="1 4">Belongs to the glycosyl hydrolase 5 (cellulase A) family.</text>
</comment>
<evidence type="ECO:0000256" key="2">
    <source>
        <dbReference type="ARBA" id="ARBA00022801"/>
    </source>
</evidence>
<name>F0ZHU5_DICPU</name>
<dbReference type="InterPro" id="IPR018087">
    <property type="entry name" value="Glyco_hydro_5_CS"/>
</dbReference>
<dbReference type="VEuPathDB" id="AmoebaDB:DICPUDRAFT_47102"/>
<evidence type="ECO:0000313" key="7">
    <source>
        <dbReference type="EMBL" id="EGC36482.1"/>
    </source>
</evidence>
<dbReference type="EMBL" id="GL871025">
    <property type="protein sequence ID" value="EGC36482.1"/>
    <property type="molecule type" value="Genomic_DNA"/>
</dbReference>
<dbReference type="eggNOG" id="ENOG502RBY5">
    <property type="taxonomic scope" value="Eukaryota"/>
</dbReference>
<reference evidence="8" key="1">
    <citation type="journal article" date="2011" name="Genome Biol.">
        <title>Comparative genomics of the social amoebae Dictyostelium discoideum and Dictyostelium purpureum.</title>
        <authorList>
            <consortium name="US DOE Joint Genome Institute (JGI-PGF)"/>
            <person name="Sucgang R."/>
            <person name="Kuo A."/>
            <person name="Tian X."/>
            <person name="Salerno W."/>
            <person name="Parikh A."/>
            <person name="Feasley C.L."/>
            <person name="Dalin E."/>
            <person name="Tu H."/>
            <person name="Huang E."/>
            <person name="Barry K."/>
            <person name="Lindquist E."/>
            <person name="Shapiro H."/>
            <person name="Bruce D."/>
            <person name="Schmutz J."/>
            <person name="Salamov A."/>
            <person name="Fey P."/>
            <person name="Gaudet P."/>
            <person name="Anjard C."/>
            <person name="Babu M.M."/>
            <person name="Basu S."/>
            <person name="Bushmanova Y."/>
            <person name="van der Wel H."/>
            <person name="Katoh-Kurasawa M."/>
            <person name="Dinh C."/>
            <person name="Coutinho P.M."/>
            <person name="Saito T."/>
            <person name="Elias M."/>
            <person name="Schaap P."/>
            <person name="Kay R.R."/>
            <person name="Henrissat B."/>
            <person name="Eichinger L."/>
            <person name="Rivero F."/>
            <person name="Putnam N.H."/>
            <person name="West C.M."/>
            <person name="Loomis W.F."/>
            <person name="Chisholm R.L."/>
            <person name="Shaulsky G."/>
            <person name="Strassmann J.E."/>
            <person name="Queller D.C."/>
            <person name="Kuspa A."/>
            <person name="Grigoriev I.V."/>
        </authorList>
    </citation>
    <scope>NUCLEOTIDE SEQUENCE [LARGE SCALE GENOMIC DNA]</scope>
    <source>
        <strain evidence="8">QSDP1</strain>
    </source>
</reference>
<keyword evidence="5" id="KW-1133">Transmembrane helix</keyword>
<dbReference type="AlphaFoldDB" id="F0ZHU5"/>
<dbReference type="InterPro" id="IPR001547">
    <property type="entry name" value="Glyco_hydro_5"/>
</dbReference>
<dbReference type="PROSITE" id="PS00659">
    <property type="entry name" value="GLYCOSYL_HYDROL_F5"/>
    <property type="match status" value="1"/>
</dbReference>
<protein>
    <recommendedName>
        <fullName evidence="6">Glycoside hydrolase family 5 domain-containing protein</fullName>
    </recommendedName>
</protein>
<dbReference type="InterPro" id="IPR017853">
    <property type="entry name" value="GH"/>
</dbReference>
<keyword evidence="2 4" id="KW-0378">Hydrolase</keyword>
<evidence type="ECO:0000256" key="1">
    <source>
        <dbReference type="ARBA" id="ARBA00005641"/>
    </source>
</evidence>
<evidence type="ECO:0000256" key="5">
    <source>
        <dbReference type="SAM" id="Phobius"/>
    </source>
</evidence>
<dbReference type="InParanoid" id="F0ZHU5"/>
<accession>F0ZHU5</accession>
<dbReference type="STRING" id="5786.F0ZHU5"/>
<dbReference type="OMA" id="HWSSKNG"/>
<dbReference type="RefSeq" id="XP_003286995.1">
    <property type="nucleotide sequence ID" value="XM_003286947.1"/>
</dbReference>
<dbReference type="FunFam" id="3.20.20.80:FF:000297">
    <property type="entry name" value="Galactose-binding domain-containing protein"/>
    <property type="match status" value="1"/>
</dbReference>
<dbReference type="GO" id="GO:0009251">
    <property type="term" value="P:glucan catabolic process"/>
    <property type="evidence" value="ECO:0000318"/>
    <property type="project" value="GO_Central"/>
</dbReference>
<dbReference type="GeneID" id="10500563"/>
<dbReference type="PANTHER" id="PTHR34142">
    <property type="entry name" value="ENDO-BETA-1,4-GLUCANASE A"/>
    <property type="match status" value="1"/>
</dbReference>
<keyword evidence="8" id="KW-1185">Reference proteome</keyword>
<feature type="transmembrane region" description="Helical" evidence="5">
    <location>
        <begin position="526"/>
        <end position="543"/>
    </location>
</feature>
<organism evidence="7 8">
    <name type="scientific">Dictyostelium purpureum</name>
    <name type="common">Slime mold</name>
    <dbReference type="NCBI Taxonomy" id="5786"/>
    <lineage>
        <taxon>Eukaryota</taxon>
        <taxon>Amoebozoa</taxon>
        <taxon>Evosea</taxon>
        <taxon>Eumycetozoa</taxon>
        <taxon>Dictyostelia</taxon>
        <taxon>Dictyosteliales</taxon>
        <taxon>Dictyosteliaceae</taxon>
        <taxon>Dictyostelium</taxon>
    </lineage>
</organism>
<evidence type="ECO:0000313" key="8">
    <source>
        <dbReference type="Proteomes" id="UP000001064"/>
    </source>
</evidence>
<dbReference type="KEGG" id="dpp:DICPUDRAFT_47102"/>
<keyword evidence="3 4" id="KW-0326">Glycosidase</keyword>
<feature type="domain" description="Glycoside hydrolase family 5" evidence="6">
    <location>
        <begin position="78"/>
        <end position="320"/>
    </location>
</feature>
<evidence type="ECO:0000256" key="3">
    <source>
        <dbReference type="ARBA" id="ARBA00023295"/>
    </source>
</evidence>
<evidence type="ECO:0000259" key="6">
    <source>
        <dbReference type="Pfam" id="PF00150"/>
    </source>
</evidence>
<gene>
    <name evidence="7" type="ORF">DICPUDRAFT_47102</name>
</gene>
<dbReference type="SUPFAM" id="SSF51445">
    <property type="entry name" value="(Trans)glycosidases"/>
    <property type="match status" value="1"/>
</dbReference>
<dbReference type="FunCoup" id="F0ZHU5">
    <property type="interactions" value="29"/>
</dbReference>
<keyword evidence="5" id="KW-0812">Transmembrane</keyword>
<dbReference type="OrthoDB" id="16991at2759"/>
<sequence length="544" mass="61994">MKINYLLIIFIISTTLFNFIYCKEQSTKGLHIKEDLKIYNENDEVIMLRGVNRPGTEYTCVKHQKAFDGLANDRETILIRSWKVNTIRVPLNEDCWLGVHQNEAPWFGEGYRDKIKGYVKMLSDLNMAVIIDLHWSSKNGLLATDQIPMPNAENSAKFWKQVANMFKDFSNVIFDLYNEPYPFGNEWESDEAWACWRDGENCGLDYPTTGLSQLLEAVRSTGAKNIVLLSGIQYATSFTKFLDYYPKDTLSPPQLAASLHAYDFNQCKAKGCWDKFLTPVLNNMPIIATETGQKDCKHDFLDDFLNYCDHKGIHYLAWSWLVGPCDGPSVIVNEAGDPSGFGVGFKKHMDRLAKGKIGMVSDTFDIYNDKLTHWSDNWSSSQPVLNSTEVIACEGNYSIKFVPKKDKSLHFMCWGCIESDLHKQIEFWVHGGSGGNQRIKVELLHLNQDKTNTVEKTWYIDDKCGGPIESNKWNHITLPLDDLPAGQQYDGIWFKAEEDQSPIYVDKITVRAKVEPPADSDDSSKLIFNFFTIVSLIILSLLLI</sequence>
<keyword evidence="5" id="KW-0472">Membrane</keyword>
<proteinExistence type="inferred from homology"/>
<dbReference type="PANTHER" id="PTHR34142:SF1">
    <property type="entry name" value="GLYCOSIDE HYDROLASE FAMILY 5 DOMAIN-CONTAINING PROTEIN"/>
    <property type="match status" value="1"/>
</dbReference>
<dbReference type="Gene3D" id="3.20.20.80">
    <property type="entry name" value="Glycosidases"/>
    <property type="match status" value="1"/>
</dbReference>
<dbReference type="Gene3D" id="2.60.120.260">
    <property type="entry name" value="Galactose-binding domain-like"/>
    <property type="match status" value="1"/>
</dbReference>
<dbReference type="Proteomes" id="UP000001064">
    <property type="component" value="Unassembled WGS sequence"/>
</dbReference>